<name>A0A0B5ASY6_9BACL</name>
<evidence type="ECO:0000313" key="2">
    <source>
        <dbReference type="EMBL" id="AJD91144.1"/>
    </source>
</evidence>
<organism evidence="2 3">
    <name type="scientific">Jeotgalibacillus malaysiensis</name>
    <dbReference type="NCBI Taxonomy" id="1508404"/>
    <lineage>
        <taxon>Bacteria</taxon>
        <taxon>Bacillati</taxon>
        <taxon>Bacillota</taxon>
        <taxon>Bacilli</taxon>
        <taxon>Bacillales</taxon>
        <taxon>Caryophanaceae</taxon>
        <taxon>Jeotgalibacillus</taxon>
    </lineage>
</organism>
<dbReference type="BioCyc" id="JESP1508404:G14D9-11082-MONOMER"/>
<feature type="transmembrane region" description="Helical" evidence="1">
    <location>
        <begin position="7"/>
        <end position="26"/>
    </location>
</feature>
<sequence length="106" mass="11711">MIKLFNLAGTALGILLFNVLLMLILNAGFIEVSFFAGITSIVVIRFFTSPSNYAKANRQPVESSLTTVQPGEQKKYLYPKLIEGTSIAYTALSLAAIFVTYYEYLS</sequence>
<dbReference type="Proteomes" id="UP000031449">
    <property type="component" value="Chromosome"/>
</dbReference>
<keyword evidence="1" id="KW-1133">Transmembrane helix</keyword>
<evidence type="ECO:0008006" key="4">
    <source>
        <dbReference type="Google" id="ProtNLM"/>
    </source>
</evidence>
<reference evidence="2 3" key="1">
    <citation type="submission" date="2014-08" db="EMBL/GenBank/DDBJ databases">
        <title>Complete genome of a marine bacteria Jeotgalibacillus malaysiensis.</title>
        <authorList>
            <person name="Yaakop A.S."/>
            <person name="Chan K.-G."/>
            <person name="Goh K.M."/>
        </authorList>
    </citation>
    <scope>NUCLEOTIDE SEQUENCE [LARGE SCALE GENOMIC DNA]</scope>
    <source>
        <strain evidence="2 3">D5</strain>
    </source>
</reference>
<dbReference type="STRING" id="1508404.JMA_18270"/>
<accession>A0A0B5ASY6</accession>
<dbReference type="AlphaFoldDB" id="A0A0B5ASY6"/>
<keyword evidence="3" id="KW-1185">Reference proteome</keyword>
<evidence type="ECO:0000256" key="1">
    <source>
        <dbReference type="SAM" id="Phobius"/>
    </source>
</evidence>
<gene>
    <name evidence="2" type="ORF">JMA_18270</name>
</gene>
<proteinExistence type="predicted"/>
<dbReference type="HOGENOM" id="CLU_2219571_0_0_9"/>
<keyword evidence="1" id="KW-0812">Transmembrane</keyword>
<feature type="transmembrane region" description="Helical" evidence="1">
    <location>
        <begin position="81"/>
        <end position="102"/>
    </location>
</feature>
<protein>
    <recommendedName>
        <fullName evidence="4">DUF3899 domain-containing protein</fullName>
    </recommendedName>
</protein>
<dbReference type="OrthoDB" id="2454012at2"/>
<dbReference type="EMBL" id="CP009416">
    <property type="protein sequence ID" value="AJD91144.1"/>
    <property type="molecule type" value="Genomic_DNA"/>
</dbReference>
<dbReference type="KEGG" id="jeo:JMA_18270"/>
<keyword evidence="1" id="KW-0472">Membrane</keyword>
<feature type="transmembrane region" description="Helical" evidence="1">
    <location>
        <begin position="32"/>
        <end position="48"/>
    </location>
</feature>
<evidence type="ECO:0000313" key="3">
    <source>
        <dbReference type="Proteomes" id="UP000031449"/>
    </source>
</evidence>